<accession>A0A7C9JRE1</accession>
<dbReference type="PROSITE" id="PS50043">
    <property type="entry name" value="HTH_LUXR_2"/>
    <property type="match status" value="1"/>
</dbReference>
<keyword evidence="1" id="KW-0805">Transcription regulation</keyword>
<proteinExistence type="predicted"/>
<feature type="transmembrane region" description="Helical" evidence="4">
    <location>
        <begin position="333"/>
        <end position="356"/>
    </location>
</feature>
<feature type="transmembrane region" description="Helical" evidence="4">
    <location>
        <begin position="213"/>
        <end position="235"/>
    </location>
</feature>
<feature type="transmembrane region" description="Helical" evidence="4">
    <location>
        <begin position="146"/>
        <end position="165"/>
    </location>
</feature>
<dbReference type="PANTHER" id="PTHR44688:SF16">
    <property type="entry name" value="DNA-BINDING TRANSCRIPTIONAL ACTIVATOR DEVR_DOSR"/>
    <property type="match status" value="1"/>
</dbReference>
<feature type="transmembrane region" description="Helical" evidence="4">
    <location>
        <begin position="279"/>
        <end position="298"/>
    </location>
</feature>
<feature type="transmembrane region" description="Helical" evidence="4">
    <location>
        <begin position="21"/>
        <end position="41"/>
    </location>
</feature>
<feature type="transmembrane region" description="Helical" evidence="4">
    <location>
        <begin position="89"/>
        <end position="109"/>
    </location>
</feature>
<keyword evidence="4" id="KW-1133">Transmembrane helix</keyword>
<dbReference type="PANTHER" id="PTHR44688">
    <property type="entry name" value="DNA-BINDING TRANSCRIPTIONAL ACTIVATOR DEVR_DOSR"/>
    <property type="match status" value="1"/>
</dbReference>
<feature type="transmembrane region" description="Helical" evidence="4">
    <location>
        <begin position="247"/>
        <end position="267"/>
    </location>
</feature>
<keyword evidence="4" id="KW-0812">Transmembrane</keyword>
<dbReference type="InterPro" id="IPR036388">
    <property type="entry name" value="WH-like_DNA-bd_sf"/>
</dbReference>
<reference evidence="6" key="1">
    <citation type="submission" date="2018-08" db="EMBL/GenBank/DDBJ databases">
        <title>Murine metabolic-syndrome-specific gut microbial biobank.</title>
        <authorList>
            <person name="Liu C."/>
        </authorList>
    </citation>
    <scope>NUCLEOTIDE SEQUENCE [LARGE SCALE GENOMIC DNA]</scope>
    <source>
        <strain evidence="6">Z82</strain>
    </source>
</reference>
<dbReference type="AlphaFoldDB" id="A0A7C9JRE1"/>
<feature type="transmembrane region" description="Helical" evidence="4">
    <location>
        <begin position="368"/>
        <end position="389"/>
    </location>
</feature>
<comment type="caution">
    <text evidence="6">The sequence shown here is derived from an EMBL/GenBank/DDBJ whole genome shotgun (WGS) entry which is preliminary data.</text>
</comment>
<dbReference type="SMART" id="SM00421">
    <property type="entry name" value="HTH_LUXR"/>
    <property type="match status" value="1"/>
</dbReference>
<dbReference type="InterPro" id="IPR000792">
    <property type="entry name" value="Tscrpt_reg_LuxR_C"/>
</dbReference>
<feature type="transmembrane region" description="Helical" evidence="4">
    <location>
        <begin position="115"/>
        <end position="139"/>
    </location>
</feature>
<evidence type="ECO:0000256" key="1">
    <source>
        <dbReference type="ARBA" id="ARBA00023015"/>
    </source>
</evidence>
<protein>
    <submittedName>
        <fullName evidence="6">LuxR family transcriptional regulator</fullName>
    </submittedName>
</protein>
<dbReference type="GO" id="GO:0006355">
    <property type="term" value="P:regulation of DNA-templated transcription"/>
    <property type="evidence" value="ECO:0007669"/>
    <property type="project" value="InterPro"/>
</dbReference>
<keyword evidence="3" id="KW-0804">Transcription</keyword>
<organism evidence="6">
    <name type="scientific">Muribaculaceae bacterium Z82</name>
    <dbReference type="NCBI Taxonomy" id="2304548"/>
    <lineage>
        <taxon>Bacteria</taxon>
        <taxon>Pseudomonadati</taxon>
        <taxon>Bacteroidota</taxon>
        <taxon>Bacteroidia</taxon>
        <taxon>Bacteroidales</taxon>
        <taxon>Muribaculaceae</taxon>
    </lineage>
</organism>
<keyword evidence="2" id="KW-0238">DNA-binding</keyword>
<keyword evidence="4" id="KW-0472">Membrane</keyword>
<feature type="transmembrane region" description="Helical" evidence="4">
    <location>
        <begin position="171"/>
        <end position="192"/>
    </location>
</feature>
<dbReference type="EMBL" id="QWKH01000016">
    <property type="protein sequence ID" value="NBI34157.1"/>
    <property type="molecule type" value="Genomic_DNA"/>
</dbReference>
<evidence type="ECO:0000256" key="4">
    <source>
        <dbReference type="SAM" id="Phobius"/>
    </source>
</evidence>
<dbReference type="Gene3D" id="1.10.10.10">
    <property type="entry name" value="Winged helix-like DNA-binding domain superfamily/Winged helix DNA-binding domain"/>
    <property type="match status" value="1"/>
</dbReference>
<feature type="domain" description="HTH luxR-type" evidence="5">
    <location>
        <begin position="415"/>
        <end position="480"/>
    </location>
</feature>
<evidence type="ECO:0000259" key="5">
    <source>
        <dbReference type="PROSITE" id="PS50043"/>
    </source>
</evidence>
<dbReference type="InterPro" id="IPR016032">
    <property type="entry name" value="Sig_transdc_resp-reg_C-effctor"/>
</dbReference>
<feature type="transmembrane region" description="Helical" evidence="4">
    <location>
        <begin position="61"/>
        <end position="77"/>
    </location>
</feature>
<dbReference type="PRINTS" id="PR00038">
    <property type="entry name" value="HTHLUXR"/>
</dbReference>
<evidence type="ECO:0000256" key="2">
    <source>
        <dbReference type="ARBA" id="ARBA00023125"/>
    </source>
</evidence>
<gene>
    <name evidence="6" type="ORF">D1639_03750</name>
</gene>
<feature type="transmembrane region" description="Helical" evidence="4">
    <location>
        <begin position="304"/>
        <end position="326"/>
    </location>
</feature>
<dbReference type="SUPFAM" id="SSF46894">
    <property type="entry name" value="C-terminal effector domain of the bipartite response regulators"/>
    <property type="match status" value="1"/>
</dbReference>
<name>A0A7C9JRE1_9BACT</name>
<dbReference type="CDD" id="cd06170">
    <property type="entry name" value="LuxR_C_like"/>
    <property type="match status" value="1"/>
</dbReference>
<sequence length="484" mass="52009">MAIPNGELVRGWLMTIDRPALSPRFLISSTFLLTCLSIAAFKLPFHSELSWQIVPSGSDGLVEILSQAVVMMLLVILERISRCSVRQVAAVLIAGIIVQTTGSALLAFPMESSPLQASIAFGLRGAGSAPFLLAIGWVLGSMKPSCSALCIVGGQLLAYLVPQLVGSIPAAVTPFLLCLLPLADAACLCFVIREVKPDVDAREDDGPVQSRGSAMECVCLLVICATSKVALVLFTPIPHGEATSLRILISTIIYLGIFLAYFVWICVLKHRDPDRLWPFLMLIVFAGLFACSSLSALAPDFAHTFLRATQNTIMLFSWVFLASVIYRRRLPAVPIFCLGQLALSQVPYLITSFITLNGLRLGSANQDVLTVVTTSILALAVIGGTFAVVMGSNPHKAVGSQALSPQESLKASVDALAQTYALSDRESEVALLVAKGYTLTAVGESLCISLNTVRVHSRNLYKKLGIHNKNELLRLLDQQGERQG</sequence>
<dbReference type="Pfam" id="PF00196">
    <property type="entry name" value="GerE"/>
    <property type="match status" value="1"/>
</dbReference>
<evidence type="ECO:0000313" key="6">
    <source>
        <dbReference type="EMBL" id="NBI34157.1"/>
    </source>
</evidence>
<evidence type="ECO:0000256" key="3">
    <source>
        <dbReference type="ARBA" id="ARBA00023163"/>
    </source>
</evidence>
<dbReference type="GO" id="GO:0003677">
    <property type="term" value="F:DNA binding"/>
    <property type="evidence" value="ECO:0007669"/>
    <property type="project" value="UniProtKB-KW"/>
</dbReference>